<feature type="transmembrane region" description="Helical" evidence="2">
    <location>
        <begin position="209"/>
        <end position="229"/>
    </location>
</feature>
<dbReference type="GO" id="GO:0043709">
    <property type="term" value="P:cell adhesion involved in single-species biofilm formation"/>
    <property type="evidence" value="ECO:0007669"/>
    <property type="project" value="TreeGrafter"/>
</dbReference>
<dbReference type="SUPFAM" id="SSF55073">
    <property type="entry name" value="Nucleotide cyclase"/>
    <property type="match status" value="1"/>
</dbReference>
<keyword evidence="5" id="KW-1185">Reference proteome</keyword>
<dbReference type="FunFam" id="3.30.70.270:FF:000001">
    <property type="entry name" value="Diguanylate cyclase domain protein"/>
    <property type="match status" value="1"/>
</dbReference>
<organism evidence="4 5">
    <name type="scientific">Gracilibacillus ureilyticus</name>
    <dbReference type="NCBI Taxonomy" id="531814"/>
    <lineage>
        <taxon>Bacteria</taxon>
        <taxon>Bacillati</taxon>
        <taxon>Bacillota</taxon>
        <taxon>Bacilli</taxon>
        <taxon>Bacillales</taxon>
        <taxon>Bacillaceae</taxon>
        <taxon>Gracilibacillus</taxon>
    </lineage>
</organism>
<reference evidence="4 5" key="1">
    <citation type="submission" date="2016-10" db="EMBL/GenBank/DDBJ databases">
        <authorList>
            <person name="de Groot N.N."/>
        </authorList>
    </citation>
    <scope>NUCLEOTIDE SEQUENCE [LARGE SCALE GENOMIC DNA]</scope>
    <source>
        <strain evidence="4 5">CGMCC 1.7727</strain>
    </source>
</reference>
<dbReference type="GO" id="GO:0052621">
    <property type="term" value="F:diguanylate cyclase activity"/>
    <property type="evidence" value="ECO:0007669"/>
    <property type="project" value="TreeGrafter"/>
</dbReference>
<feature type="transmembrane region" description="Helical" evidence="2">
    <location>
        <begin position="260"/>
        <end position="282"/>
    </location>
</feature>
<dbReference type="InterPro" id="IPR000160">
    <property type="entry name" value="GGDEF_dom"/>
</dbReference>
<dbReference type="SMART" id="SM00267">
    <property type="entry name" value="GGDEF"/>
    <property type="match status" value="1"/>
</dbReference>
<name>A0A1H9MLI4_9BACI</name>
<dbReference type="InterPro" id="IPR050469">
    <property type="entry name" value="Diguanylate_Cyclase"/>
</dbReference>
<dbReference type="GO" id="GO:1902201">
    <property type="term" value="P:negative regulation of bacterial-type flagellum-dependent cell motility"/>
    <property type="evidence" value="ECO:0007669"/>
    <property type="project" value="TreeGrafter"/>
</dbReference>
<dbReference type="InterPro" id="IPR029787">
    <property type="entry name" value="Nucleotide_cyclase"/>
</dbReference>
<feature type="coiled-coil region" evidence="1">
    <location>
        <begin position="361"/>
        <end position="395"/>
    </location>
</feature>
<dbReference type="Proteomes" id="UP000199687">
    <property type="component" value="Unassembled WGS sequence"/>
</dbReference>
<dbReference type="AlphaFoldDB" id="A0A1H9MLI4"/>
<dbReference type="InterPro" id="IPR043128">
    <property type="entry name" value="Rev_trsase/Diguanyl_cyclase"/>
</dbReference>
<dbReference type="Pfam" id="PF07695">
    <property type="entry name" value="7TMR-DISM_7TM"/>
    <property type="match status" value="1"/>
</dbReference>
<dbReference type="GO" id="GO:0005886">
    <property type="term" value="C:plasma membrane"/>
    <property type="evidence" value="ECO:0007669"/>
    <property type="project" value="TreeGrafter"/>
</dbReference>
<proteinExistence type="predicted"/>
<feature type="transmembrane region" description="Helical" evidence="2">
    <location>
        <begin position="294"/>
        <end position="311"/>
    </location>
</feature>
<dbReference type="Gene3D" id="3.30.70.270">
    <property type="match status" value="1"/>
</dbReference>
<evidence type="ECO:0000256" key="1">
    <source>
        <dbReference type="SAM" id="Coils"/>
    </source>
</evidence>
<keyword evidence="2" id="KW-1133">Transmembrane helix</keyword>
<feature type="transmembrane region" description="Helical" evidence="2">
    <location>
        <begin position="142"/>
        <end position="164"/>
    </location>
</feature>
<dbReference type="PROSITE" id="PS50887">
    <property type="entry name" value="GGDEF"/>
    <property type="match status" value="1"/>
</dbReference>
<accession>A0A1H9MLI4</accession>
<dbReference type="NCBIfam" id="TIGR00254">
    <property type="entry name" value="GGDEF"/>
    <property type="match status" value="1"/>
</dbReference>
<dbReference type="Pfam" id="PF00990">
    <property type="entry name" value="GGDEF"/>
    <property type="match status" value="1"/>
</dbReference>
<keyword evidence="1" id="KW-0175">Coiled coil</keyword>
<dbReference type="CDD" id="cd01949">
    <property type="entry name" value="GGDEF"/>
    <property type="match status" value="1"/>
</dbReference>
<feature type="transmembrane region" description="Helical" evidence="2">
    <location>
        <begin position="171"/>
        <end position="189"/>
    </location>
</feature>
<feature type="transmembrane region" description="Helical" evidence="2">
    <location>
        <begin position="323"/>
        <end position="340"/>
    </location>
</feature>
<evidence type="ECO:0000256" key="2">
    <source>
        <dbReference type="SAM" id="Phobius"/>
    </source>
</evidence>
<evidence type="ECO:0000259" key="3">
    <source>
        <dbReference type="PROSITE" id="PS50887"/>
    </source>
</evidence>
<protein>
    <submittedName>
        <fullName evidence="4">Response regulator receiver protein</fullName>
    </submittedName>
</protein>
<feature type="domain" description="GGDEF" evidence="3">
    <location>
        <begin position="423"/>
        <end position="561"/>
    </location>
</feature>
<feature type="transmembrane region" description="Helical" evidence="2">
    <location>
        <begin position="236"/>
        <end position="254"/>
    </location>
</feature>
<gene>
    <name evidence="4" type="ORF">SAMN04487944_10244</name>
</gene>
<dbReference type="EMBL" id="FOGL01000002">
    <property type="protein sequence ID" value="SER24478.1"/>
    <property type="molecule type" value="Genomic_DNA"/>
</dbReference>
<evidence type="ECO:0000313" key="4">
    <source>
        <dbReference type="EMBL" id="SER24478.1"/>
    </source>
</evidence>
<keyword evidence="2" id="KW-0472">Membrane</keyword>
<dbReference type="PANTHER" id="PTHR45138:SF9">
    <property type="entry name" value="DIGUANYLATE CYCLASE DGCM-RELATED"/>
    <property type="match status" value="1"/>
</dbReference>
<sequence>MEPGDFSEGVISNEASVVNLPLIWNTHTIAGETLPSEGYATFRLEVTTADTENILGLQVPVMFSANKLWVDDRLIAQSGEVGIDQSTSIPQKHPRVVYFSPESSSFTITLQISNYHHVDGGILDPVILGTSDNIHASHMMEVIFQSVIIGFLVLAGIYHIGLGVFRRTEPYFYYFGLLCLVAAFRYLMVGDVFFTKFFPNVDWELANKLDYISLYSHVPLLSMVIYRLYLKESYRWFTIITIIVAVIYDLLTIFTEAKVYLLFEVYFHLFMIICVCYSLIVLARSLRSKHAERYYLLIGIVFLMITILIDISAEFLRLPDVDVYPIGIVFFVICLSLVISRRLSKSLDLSKSLANDLAQLNSDLEAKVEARTNQLQQSNKKLKELNVKLKNMALVDGLTNIPNRRQFDDYFKEQMELCAKEKAPVSILFLDIDYFKKYNDWYGHQKGDECLQQVAQELDKQISSLPGGLVSRYGGEEFVGLIPRLNQEEAERVARDINKQIEQLEIAHHTSPVSKYVTLSIGLYTTVPDKQMDLNSVLKQADEALYQAKALGRNQVASKTGTGNVVPFQPKEERS</sequence>
<evidence type="ECO:0000313" key="5">
    <source>
        <dbReference type="Proteomes" id="UP000199687"/>
    </source>
</evidence>
<dbReference type="PANTHER" id="PTHR45138">
    <property type="entry name" value="REGULATORY COMPONENTS OF SENSORY TRANSDUCTION SYSTEM"/>
    <property type="match status" value="1"/>
</dbReference>
<keyword evidence="2" id="KW-0812">Transmembrane</keyword>
<dbReference type="STRING" id="531814.SAMN04487944_10244"/>
<dbReference type="InterPro" id="IPR011623">
    <property type="entry name" value="7TMR_DISM_rcpt_extracell_dom1"/>
</dbReference>